<dbReference type="EMBL" id="JAINUG010000066">
    <property type="protein sequence ID" value="KAJ8402113.1"/>
    <property type="molecule type" value="Genomic_DNA"/>
</dbReference>
<evidence type="ECO:0000313" key="1">
    <source>
        <dbReference type="EMBL" id="KAJ8402113.1"/>
    </source>
</evidence>
<keyword evidence="2" id="KW-1185">Reference proteome</keyword>
<protein>
    <submittedName>
        <fullName evidence="1">Uncharacterized protein</fullName>
    </submittedName>
</protein>
<proteinExistence type="predicted"/>
<dbReference type="Proteomes" id="UP001221898">
    <property type="component" value="Unassembled WGS sequence"/>
</dbReference>
<reference evidence="1" key="1">
    <citation type="journal article" date="2023" name="Science">
        <title>Genome structures resolve the early diversification of teleost fishes.</title>
        <authorList>
            <person name="Parey E."/>
            <person name="Louis A."/>
            <person name="Montfort J."/>
            <person name="Bouchez O."/>
            <person name="Roques C."/>
            <person name="Iampietro C."/>
            <person name="Lluch J."/>
            <person name="Castinel A."/>
            <person name="Donnadieu C."/>
            <person name="Desvignes T."/>
            <person name="Floi Bucao C."/>
            <person name="Jouanno E."/>
            <person name="Wen M."/>
            <person name="Mejri S."/>
            <person name="Dirks R."/>
            <person name="Jansen H."/>
            <person name="Henkel C."/>
            <person name="Chen W.J."/>
            <person name="Zahm M."/>
            <person name="Cabau C."/>
            <person name="Klopp C."/>
            <person name="Thompson A.W."/>
            <person name="Robinson-Rechavi M."/>
            <person name="Braasch I."/>
            <person name="Lecointre G."/>
            <person name="Bobe J."/>
            <person name="Postlethwait J.H."/>
            <person name="Berthelot C."/>
            <person name="Roest Crollius H."/>
            <person name="Guiguen Y."/>
        </authorList>
    </citation>
    <scope>NUCLEOTIDE SEQUENCE</scope>
    <source>
        <strain evidence="1">NC1722</strain>
    </source>
</reference>
<dbReference type="AlphaFoldDB" id="A0AAD7SGL7"/>
<sequence length="162" mass="18069">MRATPNASCHLPHPPPPFAKVLLPLLPSICQRSHVPYDMKHRIPSPSCSWDLPWKGIIIRDGRIYSLCKAENVNADARAHGRAHRYGLRGGTRGQPWLRVLTRNTGMQRPNEGEPSCHGCCPVPLQPEQIFSRGELGAVGDAHLRIRSRGWRQPPPRVASSE</sequence>
<evidence type="ECO:0000313" key="2">
    <source>
        <dbReference type="Proteomes" id="UP001221898"/>
    </source>
</evidence>
<accession>A0AAD7SGL7</accession>
<gene>
    <name evidence="1" type="ORF">AAFF_G00373480</name>
</gene>
<comment type="caution">
    <text evidence="1">The sequence shown here is derived from an EMBL/GenBank/DDBJ whole genome shotgun (WGS) entry which is preliminary data.</text>
</comment>
<organism evidence="1 2">
    <name type="scientific">Aldrovandia affinis</name>
    <dbReference type="NCBI Taxonomy" id="143900"/>
    <lineage>
        <taxon>Eukaryota</taxon>
        <taxon>Metazoa</taxon>
        <taxon>Chordata</taxon>
        <taxon>Craniata</taxon>
        <taxon>Vertebrata</taxon>
        <taxon>Euteleostomi</taxon>
        <taxon>Actinopterygii</taxon>
        <taxon>Neopterygii</taxon>
        <taxon>Teleostei</taxon>
        <taxon>Notacanthiformes</taxon>
        <taxon>Halosauridae</taxon>
        <taxon>Aldrovandia</taxon>
    </lineage>
</organism>
<name>A0AAD7SGL7_9TELE</name>